<evidence type="ECO:0000256" key="5">
    <source>
        <dbReference type="SAM" id="Phobius"/>
    </source>
</evidence>
<dbReference type="OrthoDB" id="565050at2"/>
<reference evidence="8" key="1">
    <citation type="submission" date="2017-09" db="EMBL/GenBank/DDBJ databases">
        <title>Genome sequence of Nannocystis excedens DSM 71.</title>
        <authorList>
            <person name="Blom J."/>
        </authorList>
    </citation>
    <scope>NUCLEOTIDE SEQUENCE [LARGE SCALE GENOMIC DNA]</scope>
    <source>
        <strain evidence="8">type strain: E19</strain>
    </source>
</reference>
<evidence type="ECO:0000313" key="7">
    <source>
        <dbReference type="EMBL" id="SON57980.1"/>
    </source>
</evidence>
<evidence type="ECO:0000256" key="3">
    <source>
        <dbReference type="ARBA" id="ARBA00022989"/>
    </source>
</evidence>
<evidence type="ECO:0000259" key="6">
    <source>
        <dbReference type="Pfam" id="PF04138"/>
    </source>
</evidence>
<feature type="transmembrane region" description="Helical" evidence="5">
    <location>
        <begin position="76"/>
        <end position="100"/>
    </location>
</feature>
<dbReference type="InterPro" id="IPR007267">
    <property type="entry name" value="GtrA_DPMS_TM"/>
</dbReference>
<evidence type="ECO:0000256" key="4">
    <source>
        <dbReference type="ARBA" id="ARBA00023136"/>
    </source>
</evidence>
<evidence type="ECO:0000313" key="8">
    <source>
        <dbReference type="Proteomes" id="UP000223606"/>
    </source>
</evidence>
<dbReference type="AlphaFoldDB" id="A0A2C9DCT2"/>
<dbReference type="KEGG" id="hdi:HDIA_4439"/>
<feature type="domain" description="GtrA/DPMS transmembrane" evidence="6">
    <location>
        <begin position="9"/>
        <end position="131"/>
    </location>
</feature>
<protein>
    <submittedName>
        <fullName evidence="7">GtrA-like protein</fullName>
    </submittedName>
</protein>
<dbReference type="EMBL" id="LT960614">
    <property type="protein sequence ID" value="SON57980.1"/>
    <property type="molecule type" value="Genomic_DNA"/>
</dbReference>
<evidence type="ECO:0000256" key="1">
    <source>
        <dbReference type="ARBA" id="ARBA00004141"/>
    </source>
</evidence>
<dbReference type="GO" id="GO:0000271">
    <property type="term" value="P:polysaccharide biosynthetic process"/>
    <property type="evidence" value="ECO:0007669"/>
    <property type="project" value="InterPro"/>
</dbReference>
<dbReference type="GO" id="GO:0016020">
    <property type="term" value="C:membrane"/>
    <property type="evidence" value="ECO:0007669"/>
    <property type="project" value="UniProtKB-SubCell"/>
</dbReference>
<comment type="subcellular location">
    <subcellularLocation>
        <location evidence="1">Membrane</location>
        <topology evidence="1">Multi-pass membrane protein</topology>
    </subcellularLocation>
</comment>
<dbReference type="NCBIfam" id="NF037976">
    <property type="entry name" value="gtrA_1"/>
    <property type="match status" value="1"/>
</dbReference>
<feature type="transmembrane region" description="Helical" evidence="5">
    <location>
        <begin position="106"/>
        <end position="125"/>
    </location>
</feature>
<proteinExistence type="predicted"/>
<accession>A0A2C9DCT2</accession>
<dbReference type="Pfam" id="PF04138">
    <property type="entry name" value="GtrA_DPMS_TM"/>
    <property type="match status" value="1"/>
</dbReference>
<feature type="transmembrane region" description="Helical" evidence="5">
    <location>
        <begin position="35"/>
        <end position="56"/>
    </location>
</feature>
<feature type="transmembrane region" description="Helical" evidence="5">
    <location>
        <begin position="7"/>
        <end position="29"/>
    </location>
</feature>
<keyword evidence="8" id="KW-1185">Reference proteome</keyword>
<organism evidence="7 8">
    <name type="scientific">Hartmannibacter diazotrophicus</name>
    <dbReference type="NCBI Taxonomy" id="1482074"/>
    <lineage>
        <taxon>Bacteria</taxon>
        <taxon>Pseudomonadati</taxon>
        <taxon>Pseudomonadota</taxon>
        <taxon>Alphaproteobacteria</taxon>
        <taxon>Hyphomicrobiales</taxon>
        <taxon>Pleomorphomonadaceae</taxon>
        <taxon>Hartmannibacter</taxon>
    </lineage>
</organism>
<gene>
    <name evidence="7" type="ORF">HDIA_4439</name>
</gene>
<evidence type="ECO:0000256" key="2">
    <source>
        <dbReference type="ARBA" id="ARBA00022692"/>
    </source>
</evidence>
<keyword evidence="2 5" id="KW-0812">Transmembrane</keyword>
<name>A0A2C9DCT2_9HYPH</name>
<dbReference type="Proteomes" id="UP000223606">
    <property type="component" value="Chromosome 1"/>
</dbReference>
<sequence>MTLKTLVLRYAFFAVAATLVNLAMQRLVLLTGSTWMHFAAAIGVGTIIGLLVKYVLDKRWIFYDTATGVKAHGQKFTLYTTMGLVTTAIFWGMETIFWMASHTDEMRELGAIIGLAIGYVVKYNLDRRFVFTDATLNARQPA</sequence>
<keyword evidence="3 5" id="KW-1133">Transmembrane helix</keyword>
<keyword evidence="4 5" id="KW-0472">Membrane</keyword>
<dbReference type="RefSeq" id="WP_099558159.1">
    <property type="nucleotide sequence ID" value="NZ_LT960614.1"/>
</dbReference>